<evidence type="ECO:0000256" key="1">
    <source>
        <dbReference type="SAM" id="MobiDB-lite"/>
    </source>
</evidence>
<dbReference type="PANTHER" id="PTHR38166">
    <property type="entry name" value="C2H2-TYPE DOMAIN-CONTAINING PROTEIN-RELATED"/>
    <property type="match status" value="1"/>
</dbReference>
<dbReference type="EMBL" id="WIGO01000341">
    <property type="protein sequence ID" value="KAF6816182.1"/>
    <property type="molecule type" value="Genomic_DNA"/>
</dbReference>
<evidence type="ECO:0000313" key="3">
    <source>
        <dbReference type="Proteomes" id="UP000654918"/>
    </source>
</evidence>
<sequence>MGTITGHGGHEDTGTPFVEVEDGWALYATLSELYAKEGDMDQCPSSSESSTKRSHSDGNSTSHQQSHIRQKPGESDGEGSGDGAPTGASPKGKNPSETDPAQPSLFACPYYKLDSIKRLQCFKFQLKRVKNVKQHLIRKHAAHEWYCPICRLRFPRPGDRDHHIKQRSCFTNETSAQEDGAMTPEQRRFIAKRTDPRLSEPRQWYSLFMAIFPSGLVPKTPYLTTIT</sequence>
<dbReference type="PANTHER" id="PTHR38166:SF1">
    <property type="entry name" value="C2H2-TYPE DOMAIN-CONTAINING PROTEIN"/>
    <property type="match status" value="1"/>
</dbReference>
<dbReference type="AlphaFoldDB" id="A0A8H6N0V2"/>
<proteinExistence type="predicted"/>
<comment type="caution">
    <text evidence="2">The sequence shown here is derived from an EMBL/GenBank/DDBJ whole genome shotgun (WGS) entry which is preliminary data.</text>
</comment>
<keyword evidence="3" id="KW-1185">Reference proteome</keyword>
<gene>
    <name evidence="2" type="ORF">CPLU01_13927</name>
</gene>
<reference evidence="2" key="1">
    <citation type="journal article" date="2020" name="Phytopathology">
        <title>Genome Sequence Resources of Colletotrichum truncatum, C. plurivorum, C. musicola, and C. sojae: Four Species Pathogenic to Soybean (Glycine max).</title>
        <authorList>
            <person name="Rogerio F."/>
            <person name="Boufleur T.R."/>
            <person name="Ciampi-Guillardi M."/>
            <person name="Sukno S.A."/>
            <person name="Thon M.R."/>
            <person name="Massola Junior N.S."/>
            <person name="Baroncelli R."/>
        </authorList>
    </citation>
    <scope>NUCLEOTIDE SEQUENCE</scope>
    <source>
        <strain evidence="2">LFN00145</strain>
    </source>
</reference>
<protein>
    <recommendedName>
        <fullName evidence="4">C2H2-type domain-containing protein</fullName>
    </recommendedName>
</protein>
<name>A0A8H6N0V2_9PEZI</name>
<feature type="compositionally biased region" description="Polar residues" evidence="1">
    <location>
        <begin position="57"/>
        <end position="67"/>
    </location>
</feature>
<organism evidence="2 3">
    <name type="scientific">Colletotrichum plurivorum</name>
    <dbReference type="NCBI Taxonomy" id="2175906"/>
    <lineage>
        <taxon>Eukaryota</taxon>
        <taxon>Fungi</taxon>
        <taxon>Dikarya</taxon>
        <taxon>Ascomycota</taxon>
        <taxon>Pezizomycotina</taxon>
        <taxon>Sordariomycetes</taxon>
        <taxon>Hypocreomycetidae</taxon>
        <taxon>Glomerellales</taxon>
        <taxon>Glomerellaceae</taxon>
        <taxon>Colletotrichum</taxon>
        <taxon>Colletotrichum orchidearum species complex</taxon>
    </lineage>
</organism>
<feature type="region of interest" description="Disordered" evidence="1">
    <location>
        <begin position="38"/>
        <end position="101"/>
    </location>
</feature>
<evidence type="ECO:0008006" key="4">
    <source>
        <dbReference type="Google" id="ProtNLM"/>
    </source>
</evidence>
<accession>A0A8H6N0V2</accession>
<dbReference type="Proteomes" id="UP000654918">
    <property type="component" value="Unassembled WGS sequence"/>
</dbReference>
<evidence type="ECO:0000313" key="2">
    <source>
        <dbReference type="EMBL" id="KAF6816182.1"/>
    </source>
</evidence>